<keyword evidence="2" id="KW-1185">Reference proteome</keyword>
<dbReference type="AlphaFoldDB" id="A0A1G7VPK6"/>
<accession>A0A1G7VPK6</accession>
<dbReference type="EMBL" id="FNBH01000005">
    <property type="protein sequence ID" value="SDG61359.1"/>
    <property type="molecule type" value="Genomic_DNA"/>
</dbReference>
<gene>
    <name evidence="1" type="ORF">SAMN05421825_3694</name>
</gene>
<evidence type="ECO:0000313" key="1">
    <source>
        <dbReference type="EMBL" id="SDG61359.1"/>
    </source>
</evidence>
<dbReference type="RefSeq" id="WP_089875070.1">
    <property type="nucleotide sequence ID" value="NZ_FNBH01000005.1"/>
</dbReference>
<evidence type="ECO:0000313" key="2">
    <source>
        <dbReference type="Proteomes" id="UP000199203"/>
    </source>
</evidence>
<organism evidence="1 2">
    <name type="scientific">Epilithonimonas hungarica</name>
    <dbReference type="NCBI Taxonomy" id="454006"/>
    <lineage>
        <taxon>Bacteria</taxon>
        <taxon>Pseudomonadati</taxon>
        <taxon>Bacteroidota</taxon>
        <taxon>Flavobacteriia</taxon>
        <taxon>Flavobacteriales</taxon>
        <taxon>Weeksellaceae</taxon>
        <taxon>Chryseobacterium group</taxon>
        <taxon>Epilithonimonas</taxon>
    </lineage>
</organism>
<protein>
    <submittedName>
        <fullName evidence="1">Uncharacterized protein</fullName>
    </submittedName>
</protein>
<sequence length="77" mass="9310">MRKKDAQSYHVMGMTKKEVQEELGNGFNFYPADVWHYELSKTWWGIRTVLFLEFENDRVNSKYIRRIVGKINTDKHK</sequence>
<name>A0A1G7VPK6_9FLAO</name>
<proteinExistence type="predicted"/>
<reference evidence="2" key="1">
    <citation type="submission" date="2016-10" db="EMBL/GenBank/DDBJ databases">
        <authorList>
            <person name="Varghese N."/>
            <person name="Submissions S."/>
        </authorList>
    </citation>
    <scope>NUCLEOTIDE SEQUENCE [LARGE SCALE GENOMIC DNA]</scope>
    <source>
        <strain evidence="2">DSM 19684</strain>
    </source>
</reference>
<dbReference type="OrthoDB" id="1263809at2"/>
<dbReference type="Proteomes" id="UP000199203">
    <property type="component" value="Unassembled WGS sequence"/>
</dbReference>